<dbReference type="InterPro" id="IPR000014">
    <property type="entry name" value="PAS"/>
</dbReference>
<accession>A0A6I3SKW9</accession>
<keyword evidence="7" id="KW-0067">ATP-binding</keyword>
<evidence type="ECO:0000256" key="6">
    <source>
        <dbReference type="ARBA" id="ARBA00022777"/>
    </source>
</evidence>
<dbReference type="SUPFAM" id="SSF55785">
    <property type="entry name" value="PYP-like sensor domain (PAS domain)"/>
    <property type="match status" value="2"/>
</dbReference>
<dbReference type="Pfam" id="PF13426">
    <property type="entry name" value="PAS_9"/>
    <property type="match status" value="1"/>
</dbReference>
<reference evidence="12 13" key="1">
    <citation type="submission" date="2019-11" db="EMBL/GenBank/DDBJ databases">
        <title>Whole-genome sequence of a the green, strictly anaerobic photosynthetic bacterium Heliobacillus mobilis DSM 6151.</title>
        <authorList>
            <person name="Kyndt J.A."/>
            <person name="Meyer T.E."/>
        </authorList>
    </citation>
    <scope>NUCLEOTIDE SEQUENCE [LARGE SCALE GENOMIC DNA]</scope>
    <source>
        <strain evidence="12 13">DSM 6151</strain>
    </source>
</reference>
<comment type="catalytic activity">
    <reaction evidence="1">
        <text>ATP + protein L-histidine = ADP + protein N-phospho-L-histidine.</text>
        <dbReference type="EC" id="2.7.13.3"/>
    </reaction>
</comment>
<dbReference type="InterPro" id="IPR004358">
    <property type="entry name" value="Sig_transdc_His_kin-like_C"/>
</dbReference>
<dbReference type="AlphaFoldDB" id="A0A6I3SKW9"/>
<proteinExistence type="predicted"/>
<dbReference type="SUPFAM" id="SSF55874">
    <property type="entry name" value="ATPase domain of HSP90 chaperone/DNA topoisomerase II/histidine kinase"/>
    <property type="match status" value="1"/>
</dbReference>
<evidence type="ECO:0000313" key="13">
    <source>
        <dbReference type="Proteomes" id="UP000430670"/>
    </source>
</evidence>
<dbReference type="SMART" id="SM00387">
    <property type="entry name" value="HATPase_c"/>
    <property type="match status" value="1"/>
</dbReference>
<evidence type="ECO:0000256" key="7">
    <source>
        <dbReference type="ARBA" id="ARBA00022840"/>
    </source>
</evidence>
<dbReference type="InterPro" id="IPR003594">
    <property type="entry name" value="HATPase_dom"/>
</dbReference>
<dbReference type="PANTHER" id="PTHR43065">
    <property type="entry name" value="SENSOR HISTIDINE KINASE"/>
    <property type="match status" value="1"/>
</dbReference>
<feature type="domain" description="Histidine kinase" evidence="10">
    <location>
        <begin position="541"/>
        <end position="745"/>
    </location>
</feature>
<feature type="domain" description="PAS" evidence="11">
    <location>
        <begin position="292"/>
        <end position="362"/>
    </location>
</feature>
<keyword evidence="4" id="KW-0808">Transferase</keyword>
<dbReference type="PRINTS" id="PR00344">
    <property type="entry name" value="BCTRLSENSOR"/>
</dbReference>
<dbReference type="PROSITE" id="PS50112">
    <property type="entry name" value="PAS"/>
    <property type="match status" value="2"/>
</dbReference>
<dbReference type="Proteomes" id="UP000430670">
    <property type="component" value="Unassembled WGS sequence"/>
</dbReference>
<dbReference type="EMBL" id="WNKU01000012">
    <property type="protein sequence ID" value="MTV49540.1"/>
    <property type="molecule type" value="Genomic_DNA"/>
</dbReference>
<dbReference type="CDD" id="cd00130">
    <property type="entry name" value="PAS"/>
    <property type="match status" value="2"/>
</dbReference>
<feature type="domain" description="PAS" evidence="11">
    <location>
        <begin position="414"/>
        <end position="487"/>
    </location>
</feature>
<sequence length="758" mass="87222">MGLKANLSWGQFLPQQITKRILYSMVVLVVLHTVILTGIVHLGFLKKERFERMKDLQTVTAELDQRLSEQVIHPESIRGDWEERSLILEKTLRPETEALSQMYPGLVIGYYSNALGRTVAYSERHEYHIRVIDYTLGLHPLSFLNNLRMVRELPGFDLETVKPDIPVFDNWRNDPMIYISHSVYREGWLVGYCWAVVKPDDFHTAVLLRTAEIISIELVLAILLIFEAWRFFTRFKGEIEGFGQAVVLDTQKLPRELLPELNPLLEKLESDTRSIKLVQSSLSKEIAKRVRAEKELNRFFDVSVDILILIDLSGHLRRWNPALEHRFGYSEEELADVPFTDFVHPDDIEAVETEFRWLLSGEPTVGEEIRFRSKDGNYRWMAWNAVPDLVDGTIYAVGRDMTARRQSVEDLRVSEERFSKAFYANPNPMYIYCIDKDCLFEVNESFLRITGWRREEVIGRSLQELHLSKPSPREKVIRNRETYFNTQNGEKRIWLLSAEQIELGSRPCYLYAINDITELRWLEKEMARLDRLNLVAQMAAGIGHEIRNPMTTVRGFLQILAAKDESIHNKNYYDLMIEELDRANSIITEFLSLAKSKVDDPKIQSLNQIIKTLYPMMEANASLGKQFLRLELGQIPDLLLGEKEIRQLLLNLVRNGLEAMTAGQTLTIKTYLDSDSVVLAVQDEGPGIESSLLEKLGTPFFTTKDQGTGLGLAICHNIAARHQAVIIVESGNQGTTFYVRFPFTPSTETKGYPKKETE</sequence>
<dbReference type="SMART" id="SM00091">
    <property type="entry name" value="PAS"/>
    <property type="match status" value="2"/>
</dbReference>
<evidence type="ECO:0000259" key="11">
    <source>
        <dbReference type="PROSITE" id="PS50112"/>
    </source>
</evidence>
<comment type="caution">
    <text evidence="12">The sequence shown here is derived from an EMBL/GenBank/DDBJ whole genome shotgun (WGS) entry which is preliminary data.</text>
</comment>
<keyword evidence="9" id="KW-0472">Membrane</keyword>
<evidence type="ECO:0000256" key="9">
    <source>
        <dbReference type="SAM" id="Phobius"/>
    </source>
</evidence>
<dbReference type="SUPFAM" id="SSF47384">
    <property type="entry name" value="Homodimeric domain of signal transducing histidine kinase"/>
    <property type="match status" value="1"/>
</dbReference>
<dbReference type="Pfam" id="PF00512">
    <property type="entry name" value="HisKA"/>
    <property type="match status" value="1"/>
</dbReference>
<keyword evidence="9" id="KW-1133">Transmembrane helix</keyword>
<feature type="transmembrane region" description="Helical" evidence="9">
    <location>
        <begin position="20"/>
        <end position="44"/>
    </location>
</feature>
<dbReference type="InterPro" id="IPR013655">
    <property type="entry name" value="PAS_fold_3"/>
</dbReference>
<dbReference type="OrthoDB" id="505470at2"/>
<keyword evidence="6" id="KW-0418">Kinase</keyword>
<protein>
    <recommendedName>
        <fullName evidence="2">histidine kinase</fullName>
        <ecNumber evidence="2">2.7.13.3</ecNumber>
    </recommendedName>
</protein>
<dbReference type="EC" id="2.7.13.3" evidence="2"/>
<dbReference type="NCBIfam" id="TIGR00229">
    <property type="entry name" value="sensory_box"/>
    <property type="match status" value="2"/>
</dbReference>
<evidence type="ECO:0000256" key="1">
    <source>
        <dbReference type="ARBA" id="ARBA00000085"/>
    </source>
</evidence>
<dbReference type="InterPro" id="IPR005467">
    <property type="entry name" value="His_kinase_dom"/>
</dbReference>
<dbReference type="PROSITE" id="PS50109">
    <property type="entry name" value="HIS_KIN"/>
    <property type="match status" value="1"/>
</dbReference>
<keyword evidence="9" id="KW-0812">Transmembrane</keyword>
<name>A0A6I3SKW9_HELMO</name>
<evidence type="ECO:0000259" key="10">
    <source>
        <dbReference type="PROSITE" id="PS50109"/>
    </source>
</evidence>
<gene>
    <name evidence="12" type="ORF">GJ688_11190</name>
</gene>
<keyword evidence="5" id="KW-0547">Nucleotide-binding</keyword>
<keyword evidence="8" id="KW-0902">Two-component regulatory system</keyword>
<evidence type="ECO:0000256" key="2">
    <source>
        <dbReference type="ARBA" id="ARBA00012438"/>
    </source>
</evidence>
<dbReference type="CDD" id="cd00082">
    <property type="entry name" value="HisKA"/>
    <property type="match status" value="1"/>
</dbReference>
<dbReference type="InterPro" id="IPR036890">
    <property type="entry name" value="HATPase_C_sf"/>
</dbReference>
<dbReference type="GO" id="GO:0000155">
    <property type="term" value="F:phosphorelay sensor kinase activity"/>
    <property type="evidence" value="ECO:0007669"/>
    <property type="project" value="InterPro"/>
</dbReference>
<evidence type="ECO:0000256" key="5">
    <source>
        <dbReference type="ARBA" id="ARBA00022741"/>
    </source>
</evidence>
<dbReference type="SMART" id="SM00388">
    <property type="entry name" value="HisKA"/>
    <property type="match status" value="1"/>
</dbReference>
<dbReference type="Gene3D" id="3.30.450.20">
    <property type="entry name" value="PAS domain"/>
    <property type="match status" value="2"/>
</dbReference>
<dbReference type="Gene3D" id="3.30.565.10">
    <property type="entry name" value="Histidine kinase-like ATPase, C-terminal domain"/>
    <property type="match status" value="1"/>
</dbReference>
<dbReference type="Pfam" id="PF08447">
    <property type="entry name" value="PAS_3"/>
    <property type="match status" value="1"/>
</dbReference>
<evidence type="ECO:0000256" key="8">
    <source>
        <dbReference type="ARBA" id="ARBA00023012"/>
    </source>
</evidence>
<dbReference type="Pfam" id="PF02518">
    <property type="entry name" value="HATPase_c"/>
    <property type="match status" value="1"/>
</dbReference>
<dbReference type="InterPro" id="IPR036097">
    <property type="entry name" value="HisK_dim/P_sf"/>
</dbReference>
<evidence type="ECO:0000313" key="12">
    <source>
        <dbReference type="EMBL" id="MTV49540.1"/>
    </source>
</evidence>
<organism evidence="12 13">
    <name type="scientific">Heliobacterium mobile</name>
    <name type="common">Heliobacillus mobilis</name>
    <dbReference type="NCBI Taxonomy" id="28064"/>
    <lineage>
        <taxon>Bacteria</taxon>
        <taxon>Bacillati</taxon>
        <taxon>Bacillota</taxon>
        <taxon>Clostridia</taxon>
        <taxon>Eubacteriales</taxon>
        <taxon>Heliobacteriaceae</taxon>
        <taxon>Heliobacterium</taxon>
    </lineage>
</organism>
<dbReference type="InterPro" id="IPR003661">
    <property type="entry name" value="HisK_dim/P_dom"/>
</dbReference>
<dbReference type="Gene3D" id="1.10.287.130">
    <property type="match status" value="1"/>
</dbReference>
<keyword evidence="3" id="KW-0597">Phosphoprotein</keyword>
<dbReference type="PANTHER" id="PTHR43065:SF46">
    <property type="entry name" value="C4-DICARBOXYLATE TRANSPORT SENSOR PROTEIN DCTB"/>
    <property type="match status" value="1"/>
</dbReference>
<evidence type="ECO:0000256" key="4">
    <source>
        <dbReference type="ARBA" id="ARBA00022679"/>
    </source>
</evidence>
<keyword evidence="13" id="KW-1185">Reference proteome</keyword>
<evidence type="ECO:0000256" key="3">
    <source>
        <dbReference type="ARBA" id="ARBA00022553"/>
    </source>
</evidence>
<dbReference type="GO" id="GO:0005524">
    <property type="term" value="F:ATP binding"/>
    <property type="evidence" value="ECO:0007669"/>
    <property type="project" value="UniProtKB-KW"/>
</dbReference>
<dbReference type="InterPro" id="IPR035965">
    <property type="entry name" value="PAS-like_dom_sf"/>
</dbReference>